<dbReference type="GO" id="GO:0009253">
    <property type="term" value="P:peptidoglycan catabolic process"/>
    <property type="evidence" value="ECO:0007669"/>
    <property type="project" value="InterPro"/>
</dbReference>
<dbReference type="RefSeq" id="WP_145934103.1">
    <property type="nucleotide sequence ID" value="NZ_BNAV01000002.1"/>
</dbReference>
<evidence type="ECO:0000256" key="1">
    <source>
        <dbReference type="ARBA" id="ARBA00010646"/>
    </source>
</evidence>
<dbReference type="Gene3D" id="3.20.20.80">
    <property type="entry name" value="Glycosidases"/>
    <property type="match status" value="1"/>
</dbReference>
<sequence length="317" mass="33821">MAVTFGLDISHHQPDSLDLGAARSEGCEFCVIKAGEGTGADDRFAANLAKARAAGMLAAAYWYQRSNVSAAAHVDGIRATVPQDVPVIPDVESGSGDVGLVQDVVNRARAAGYRVPLVYLPRWYWQQLGSPSLAGLPPLWSSRYPDTTVGSLADEWAQVPASYWDGYGGLPVQLLQFTSSARVAGYTPLDANAFRGTRDDLAAFLYDGEGGGTTTEEDMIRIPAGGSQNQPAVFSLACSMLYEHDLIIAPGPIGLWLYGVYNWGWDAGTGGNPIPEGQPRAVPEKGAYSCIIPKGTGKIDLAYWSDQEFTATVARRS</sequence>
<dbReference type="PANTHER" id="PTHR34135:SF2">
    <property type="entry name" value="LYSOZYME"/>
    <property type="match status" value="1"/>
</dbReference>
<gene>
    <name evidence="2" type="ORF">GCM10017566_18190</name>
</gene>
<dbReference type="GO" id="GO:0016052">
    <property type="term" value="P:carbohydrate catabolic process"/>
    <property type="evidence" value="ECO:0007669"/>
    <property type="project" value="TreeGrafter"/>
</dbReference>
<dbReference type="Proteomes" id="UP000658656">
    <property type="component" value="Unassembled WGS sequence"/>
</dbReference>
<keyword evidence="3" id="KW-1185">Reference proteome</keyword>
<dbReference type="PANTHER" id="PTHR34135">
    <property type="entry name" value="LYSOZYME"/>
    <property type="match status" value="1"/>
</dbReference>
<dbReference type="GO" id="GO:0016998">
    <property type="term" value="P:cell wall macromolecule catabolic process"/>
    <property type="evidence" value="ECO:0007669"/>
    <property type="project" value="InterPro"/>
</dbReference>
<accession>A0A8H9ITH6</accession>
<dbReference type="InterPro" id="IPR017853">
    <property type="entry name" value="GH"/>
</dbReference>
<evidence type="ECO:0008006" key="4">
    <source>
        <dbReference type="Google" id="ProtNLM"/>
    </source>
</evidence>
<evidence type="ECO:0000313" key="3">
    <source>
        <dbReference type="Proteomes" id="UP000658656"/>
    </source>
</evidence>
<dbReference type="AlphaFoldDB" id="A0A8H9ITH6"/>
<dbReference type="PROSITE" id="PS51904">
    <property type="entry name" value="GLYCOSYL_HYDROL_F25_2"/>
    <property type="match status" value="1"/>
</dbReference>
<organism evidence="2 3">
    <name type="scientific">Amycolatopsis bartoniae</name>
    <dbReference type="NCBI Taxonomy" id="941986"/>
    <lineage>
        <taxon>Bacteria</taxon>
        <taxon>Bacillati</taxon>
        <taxon>Actinomycetota</taxon>
        <taxon>Actinomycetes</taxon>
        <taxon>Pseudonocardiales</taxon>
        <taxon>Pseudonocardiaceae</taxon>
        <taxon>Amycolatopsis</taxon>
    </lineage>
</organism>
<dbReference type="GO" id="GO:0003796">
    <property type="term" value="F:lysozyme activity"/>
    <property type="evidence" value="ECO:0007669"/>
    <property type="project" value="InterPro"/>
</dbReference>
<protein>
    <recommendedName>
        <fullName evidence="4">Glycoside hydrolase</fullName>
    </recommendedName>
</protein>
<reference evidence="2" key="2">
    <citation type="submission" date="2020-09" db="EMBL/GenBank/DDBJ databases">
        <authorList>
            <person name="Sun Q."/>
            <person name="Zhou Y."/>
        </authorList>
    </citation>
    <scope>NUCLEOTIDE SEQUENCE</scope>
    <source>
        <strain evidence="2">CGMCC 4.7679</strain>
    </source>
</reference>
<name>A0A8H9ITH6_9PSEU</name>
<reference evidence="2" key="1">
    <citation type="journal article" date="2014" name="Int. J. Syst. Evol. Microbiol.">
        <title>Complete genome sequence of Corynebacterium casei LMG S-19264T (=DSM 44701T), isolated from a smear-ripened cheese.</title>
        <authorList>
            <consortium name="US DOE Joint Genome Institute (JGI-PGF)"/>
            <person name="Walter F."/>
            <person name="Albersmeier A."/>
            <person name="Kalinowski J."/>
            <person name="Ruckert C."/>
        </authorList>
    </citation>
    <scope>NUCLEOTIDE SEQUENCE</scope>
    <source>
        <strain evidence="2">CGMCC 4.7679</strain>
    </source>
</reference>
<dbReference type="SUPFAM" id="SSF51445">
    <property type="entry name" value="(Trans)glycosidases"/>
    <property type="match status" value="1"/>
</dbReference>
<evidence type="ECO:0000313" key="2">
    <source>
        <dbReference type="EMBL" id="GHF45500.1"/>
    </source>
</evidence>
<dbReference type="OrthoDB" id="3345404at2"/>
<dbReference type="InterPro" id="IPR002053">
    <property type="entry name" value="Glyco_hydro_25"/>
</dbReference>
<dbReference type="Pfam" id="PF01183">
    <property type="entry name" value="Glyco_hydro_25"/>
    <property type="match status" value="1"/>
</dbReference>
<comment type="caution">
    <text evidence="2">The sequence shown here is derived from an EMBL/GenBank/DDBJ whole genome shotgun (WGS) entry which is preliminary data.</text>
</comment>
<proteinExistence type="inferred from homology"/>
<comment type="similarity">
    <text evidence="1">Belongs to the glycosyl hydrolase 25 family.</text>
</comment>
<dbReference type="EMBL" id="BNAV01000002">
    <property type="protein sequence ID" value="GHF45500.1"/>
    <property type="molecule type" value="Genomic_DNA"/>
</dbReference>